<dbReference type="Proteomes" id="UP001228376">
    <property type="component" value="Unassembled WGS sequence"/>
</dbReference>
<sequence length="208" mass="22647">MDYLTNLQRDVLKEIGNVGSGNAATSMSKLMNQEVALNAPGLKIIPFEEVVEMLGGAETPVAANMFRIESGAPGIVFFILSIQEADIVVKRFTNQSIFNENNEPNELAVSALQEFANILTGSYLSALSDFTGLKMKPSIPFTSIDMAGAVISEGILEISQRLDYAIVIDTVLVGKEAANQKISGQFLFLPYPDSFSKIFHSLGIDRYE</sequence>
<keyword evidence="2" id="KW-0378">Hydrolase</keyword>
<comment type="caution">
    <text evidence="4">The sequence shown here is derived from an EMBL/GenBank/DDBJ whole genome shotgun (WGS) entry which is preliminary data.</text>
</comment>
<dbReference type="SUPFAM" id="SSF103039">
    <property type="entry name" value="CheC-like"/>
    <property type="match status" value="1"/>
</dbReference>
<dbReference type="InterPro" id="IPR050992">
    <property type="entry name" value="CheZ_family_phosphatases"/>
</dbReference>
<dbReference type="Pfam" id="PF04509">
    <property type="entry name" value="CheC"/>
    <property type="match status" value="2"/>
</dbReference>
<dbReference type="CDD" id="cd17909">
    <property type="entry name" value="CheC_ClassI"/>
    <property type="match status" value="1"/>
</dbReference>
<reference evidence="4 5" key="1">
    <citation type="submission" date="2023-10" db="EMBL/GenBank/DDBJ databases">
        <title>179-bfca-hs.</title>
        <authorList>
            <person name="Miliotis G."/>
            <person name="Sengupta P."/>
            <person name="Hameed A."/>
            <person name="Chuvochina M."/>
            <person name="Mcdonagh F."/>
            <person name="Simpson A.C."/>
            <person name="Singh N.K."/>
            <person name="Rekha P.D."/>
            <person name="Raman K."/>
            <person name="Hugenholtz P."/>
            <person name="Venkateswaran K."/>
        </authorList>
    </citation>
    <scope>NUCLEOTIDE SEQUENCE [LARGE SCALE GENOMIC DNA]</scope>
    <source>
        <strain evidence="4 5">179-BFC-A-HS</strain>
    </source>
</reference>
<keyword evidence="1" id="KW-0145">Chemotaxis</keyword>
<evidence type="ECO:0000313" key="4">
    <source>
        <dbReference type="EMBL" id="MDY0405867.1"/>
    </source>
</evidence>
<dbReference type="EMBL" id="JAROCA020000001">
    <property type="protein sequence ID" value="MDY0405867.1"/>
    <property type="molecule type" value="Genomic_DNA"/>
</dbReference>
<dbReference type="InterPro" id="IPR028976">
    <property type="entry name" value="CheC-like_sf"/>
</dbReference>
<proteinExistence type="predicted"/>
<dbReference type="PANTHER" id="PTHR43693:SF1">
    <property type="entry name" value="PROTEIN PHOSPHATASE CHEZ"/>
    <property type="match status" value="1"/>
</dbReference>
<evidence type="ECO:0000256" key="1">
    <source>
        <dbReference type="ARBA" id="ARBA00022500"/>
    </source>
</evidence>
<dbReference type="RefSeq" id="WP_306065487.1">
    <property type="nucleotide sequence ID" value="NZ_JAROCA020000001.1"/>
</dbReference>
<name>A0ABU5CJ46_9BACI</name>
<dbReference type="PANTHER" id="PTHR43693">
    <property type="entry name" value="PROTEIN PHOSPHATASE CHEZ"/>
    <property type="match status" value="1"/>
</dbReference>
<dbReference type="Gene3D" id="3.40.1550.10">
    <property type="entry name" value="CheC-like"/>
    <property type="match status" value="1"/>
</dbReference>
<dbReference type="InterPro" id="IPR007597">
    <property type="entry name" value="CheC"/>
</dbReference>
<organism evidence="4 5">
    <name type="scientific">Tigheibacillus jepli</name>
    <dbReference type="NCBI Taxonomy" id="3035914"/>
    <lineage>
        <taxon>Bacteria</taxon>
        <taxon>Bacillati</taxon>
        <taxon>Bacillota</taxon>
        <taxon>Bacilli</taxon>
        <taxon>Bacillales</taxon>
        <taxon>Bacillaceae</taxon>
        <taxon>Tigheibacillus</taxon>
    </lineage>
</organism>
<gene>
    <name evidence="4" type="ORF">P5G51_011095</name>
</gene>
<evidence type="ECO:0000256" key="2">
    <source>
        <dbReference type="ARBA" id="ARBA00022801"/>
    </source>
</evidence>
<keyword evidence="5" id="KW-1185">Reference proteome</keyword>
<evidence type="ECO:0000313" key="5">
    <source>
        <dbReference type="Proteomes" id="UP001228376"/>
    </source>
</evidence>
<evidence type="ECO:0000259" key="3">
    <source>
        <dbReference type="Pfam" id="PF04509"/>
    </source>
</evidence>
<feature type="domain" description="CheC-like protein" evidence="3">
    <location>
        <begin position="8"/>
        <end position="43"/>
    </location>
</feature>
<protein>
    <submittedName>
        <fullName evidence="4">Chemotaxis protein CheC</fullName>
    </submittedName>
</protein>
<feature type="domain" description="CheC-like protein" evidence="3">
    <location>
        <begin position="110"/>
        <end position="143"/>
    </location>
</feature>
<accession>A0ABU5CJ46</accession>